<reference evidence="5 6" key="1">
    <citation type="submission" date="2016-10" db="EMBL/GenBank/DDBJ databases">
        <title>The genome sequence of Colletotrichum fioriniae PJ7.</title>
        <authorList>
            <person name="Baroncelli R."/>
        </authorList>
    </citation>
    <scope>NUCLEOTIDE SEQUENCE [LARGE SCALE GENOMIC DNA]</scope>
    <source>
        <strain evidence="5 6">IMI 384185</strain>
    </source>
</reference>
<sequence length="758" mass="84959">MPLCFGLPHGSRAIRRGSIELRCFLIKLSVVPSFALHFSGKPQILPAHDYVASATIVSISTKLSMADIKSSVVDTGNRLPDSPKLGEARNLDPIDELFEAIQNNNTDKMRRIIKKNRYVLNKQNDPGKTENTLRPQQLLAAEALGNLMTQDVLRYRQDKSITVDEYGKQCPLHVACLFGGLDTVKILLEQTEIVVNVQNGAKESPLGIACRAANLDIATLLVKKFSETIEVHHADDVGNTPISYLAGRGIYPLWSEDPSHDKLKALVPAMLRASGSEEYGRLCLEEACREGNIPLLQVLVNSAKNSINKGDTDGWTPLHFAILYGEGEAVRILLDHGADPGTGAKESDLMQPLQLALTFGAETIADMIREKLLTKLLENPRSSLQHSSHVDPLDYFMAQTWRGNTKPTKPANEESNDEPKIEMKGEANDAPDNELNRQLDESPKKPEGYIESVPMRDVLGNPQMTSLERDHTATKMKWYHLPANNWHWAKHTDDYGQDLCLKCLGDEADDTFKEVMKCFQATFESTGQVPPLCEHSYTEIKDVNWSSRGQSNISEKAIEERQPRNMLIVLPVIDVDYLAGFQKVEHGQQSPDFSQLVNMSPNKKHIPGMRALYGQENKGEYKGQQGAVHYPRTLDHYYHTDLSEGQQSQLNKEQVFTRYLKAQASKPTERSQRQSSDTMGPRFSLSWPLHLFNTPTNRPDARNHIGIQPDVERQECVQEDHSGQPKKPSLTLSSAEERESPHSILVVSQLWIIKLDSE</sequence>
<dbReference type="Proteomes" id="UP001241169">
    <property type="component" value="Unassembled WGS sequence"/>
</dbReference>
<dbReference type="Gene3D" id="1.25.40.20">
    <property type="entry name" value="Ankyrin repeat-containing domain"/>
    <property type="match status" value="2"/>
</dbReference>
<evidence type="ECO:0000313" key="6">
    <source>
        <dbReference type="Proteomes" id="UP001241169"/>
    </source>
</evidence>
<dbReference type="PROSITE" id="PS50297">
    <property type="entry name" value="ANK_REP_REGION"/>
    <property type="match status" value="1"/>
</dbReference>
<dbReference type="PROSITE" id="PS50088">
    <property type="entry name" value="ANK_REPEAT"/>
    <property type="match status" value="1"/>
</dbReference>
<dbReference type="InterPro" id="IPR036770">
    <property type="entry name" value="Ankyrin_rpt-contain_sf"/>
</dbReference>
<keyword evidence="2 3" id="KW-0040">ANK repeat</keyword>
<evidence type="ECO:0000256" key="3">
    <source>
        <dbReference type="PROSITE-ProRule" id="PRU00023"/>
    </source>
</evidence>
<evidence type="ECO:0000256" key="1">
    <source>
        <dbReference type="ARBA" id="ARBA00022737"/>
    </source>
</evidence>
<feature type="compositionally biased region" description="Basic and acidic residues" evidence="4">
    <location>
        <begin position="417"/>
        <end position="427"/>
    </location>
</feature>
<dbReference type="PANTHER" id="PTHR24198">
    <property type="entry name" value="ANKYRIN REPEAT AND PROTEIN KINASE DOMAIN-CONTAINING PROTEIN"/>
    <property type="match status" value="1"/>
</dbReference>
<dbReference type="GeneID" id="85379243"/>
<protein>
    <recommendedName>
        <fullName evidence="7">Ankyrin repeat protein</fullName>
    </recommendedName>
</protein>
<gene>
    <name evidence="5" type="ORF">CPAR01_11085</name>
</gene>
<organism evidence="5 6">
    <name type="scientific">Colletotrichum paranaense</name>
    <dbReference type="NCBI Taxonomy" id="1914294"/>
    <lineage>
        <taxon>Eukaryota</taxon>
        <taxon>Fungi</taxon>
        <taxon>Dikarya</taxon>
        <taxon>Ascomycota</taxon>
        <taxon>Pezizomycotina</taxon>
        <taxon>Sordariomycetes</taxon>
        <taxon>Hypocreomycetidae</taxon>
        <taxon>Glomerellales</taxon>
        <taxon>Glomerellaceae</taxon>
        <taxon>Colletotrichum</taxon>
        <taxon>Colletotrichum acutatum species complex</taxon>
    </lineage>
</organism>
<proteinExistence type="predicted"/>
<dbReference type="EMBL" id="MOPA01000009">
    <property type="protein sequence ID" value="KAK1531436.1"/>
    <property type="molecule type" value="Genomic_DNA"/>
</dbReference>
<dbReference type="SMART" id="SM00248">
    <property type="entry name" value="ANK"/>
    <property type="match status" value="4"/>
</dbReference>
<evidence type="ECO:0000256" key="4">
    <source>
        <dbReference type="SAM" id="MobiDB-lite"/>
    </source>
</evidence>
<name>A0ABQ9SAL5_9PEZI</name>
<dbReference type="InterPro" id="IPR002110">
    <property type="entry name" value="Ankyrin_rpt"/>
</dbReference>
<dbReference type="RefSeq" id="XP_060345692.1">
    <property type="nucleotide sequence ID" value="XM_060495344.1"/>
</dbReference>
<evidence type="ECO:0000313" key="5">
    <source>
        <dbReference type="EMBL" id="KAK1531436.1"/>
    </source>
</evidence>
<evidence type="ECO:0000256" key="2">
    <source>
        <dbReference type="ARBA" id="ARBA00023043"/>
    </source>
</evidence>
<dbReference type="PANTHER" id="PTHR24198:SF183">
    <property type="entry name" value="SUPPRESSOR_ENHANCER OF LIN-12"/>
    <property type="match status" value="1"/>
</dbReference>
<comment type="caution">
    <text evidence="5">The sequence shown here is derived from an EMBL/GenBank/DDBJ whole genome shotgun (WGS) entry which is preliminary data.</text>
</comment>
<keyword evidence="1" id="KW-0677">Repeat</keyword>
<feature type="repeat" description="ANK" evidence="3">
    <location>
        <begin position="313"/>
        <end position="345"/>
    </location>
</feature>
<feature type="region of interest" description="Disordered" evidence="4">
    <location>
        <begin position="401"/>
        <end position="449"/>
    </location>
</feature>
<evidence type="ECO:0008006" key="7">
    <source>
        <dbReference type="Google" id="ProtNLM"/>
    </source>
</evidence>
<feature type="compositionally biased region" description="Basic and acidic residues" evidence="4">
    <location>
        <begin position="434"/>
        <end position="448"/>
    </location>
</feature>
<dbReference type="Pfam" id="PF12796">
    <property type="entry name" value="Ank_2"/>
    <property type="match status" value="2"/>
</dbReference>
<keyword evidence="6" id="KW-1185">Reference proteome</keyword>
<accession>A0ABQ9SAL5</accession>
<feature type="region of interest" description="Disordered" evidence="4">
    <location>
        <begin position="715"/>
        <end position="741"/>
    </location>
</feature>
<dbReference type="SUPFAM" id="SSF48403">
    <property type="entry name" value="Ankyrin repeat"/>
    <property type="match status" value="1"/>
</dbReference>